<evidence type="ECO:0000256" key="1">
    <source>
        <dbReference type="SAM" id="Phobius"/>
    </source>
</evidence>
<dbReference type="AlphaFoldDB" id="A0A5N1JG53"/>
<keyword evidence="1" id="KW-1133">Transmembrane helix</keyword>
<organism evidence="2 3">
    <name type="scientific">Larkinella humicola</name>
    <dbReference type="NCBI Taxonomy" id="2607654"/>
    <lineage>
        <taxon>Bacteria</taxon>
        <taxon>Pseudomonadati</taxon>
        <taxon>Bacteroidota</taxon>
        <taxon>Cytophagia</taxon>
        <taxon>Cytophagales</taxon>
        <taxon>Spirosomataceae</taxon>
        <taxon>Larkinella</taxon>
    </lineage>
</organism>
<comment type="caution">
    <text evidence="2">The sequence shown here is derived from an EMBL/GenBank/DDBJ whole genome shotgun (WGS) entry which is preliminary data.</text>
</comment>
<keyword evidence="3" id="KW-1185">Reference proteome</keyword>
<name>A0A5N1JG53_9BACT</name>
<gene>
    <name evidence="2" type="ORF">F0P93_14320</name>
</gene>
<proteinExistence type="predicted"/>
<protein>
    <submittedName>
        <fullName evidence="2">Uncharacterized protein</fullName>
    </submittedName>
</protein>
<keyword evidence="1" id="KW-0812">Transmembrane</keyword>
<accession>A0A5N1JG53</accession>
<sequence>MGRRLSINRQFANFGGILLSGTPGFDKGIDQTNSHTMNNRFKIWLKRVGWLGFLFFLIKGLLWLIIPYLIAKGVFSK</sequence>
<evidence type="ECO:0000313" key="3">
    <source>
        <dbReference type="Proteomes" id="UP000326344"/>
    </source>
</evidence>
<dbReference type="EMBL" id="VTWS01000003">
    <property type="protein sequence ID" value="KAA9353799.1"/>
    <property type="molecule type" value="Genomic_DNA"/>
</dbReference>
<reference evidence="2 3" key="1">
    <citation type="submission" date="2019-09" db="EMBL/GenBank/DDBJ databases">
        <title>Genome Sequence of Larkinella sp MA1.</title>
        <authorList>
            <person name="Srinivasan S."/>
        </authorList>
    </citation>
    <scope>NUCLEOTIDE SEQUENCE [LARGE SCALE GENOMIC DNA]</scope>
    <source>
        <strain evidence="2 3">MA1</strain>
    </source>
</reference>
<feature type="transmembrane region" description="Helical" evidence="1">
    <location>
        <begin position="48"/>
        <end position="70"/>
    </location>
</feature>
<keyword evidence="1" id="KW-0472">Membrane</keyword>
<dbReference type="Proteomes" id="UP000326344">
    <property type="component" value="Unassembled WGS sequence"/>
</dbReference>
<evidence type="ECO:0000313" key="2">
    <source>
        <dbReference type="EMBL" id="KAA9353799.1"/>
    </source>
</evidence>
<dbReference type="RefSeq" id="WP_150877058.1">
    <property type="nucleotide sequence ID" value="NZ_VTWS01000003.1"/>
</dbReference>